<organism evidence="14 15">
    <name type="scientific">Helicobacter cholecystus</name>
    <dbReference type="NCBI Taxonomy" id="45498"/>
    <lineage>
        <taxon>Bacteria</taxon>
        <taxon>Pseudomonadati</taxon>
        <taxon>Campylobacterota</taxon>
        <taxon>Epsilonproteobacteria</taxon>
        <taxon>Campylobacterales</taxon>
        <taxon>Helicobacteraceae</taxon>
        <taxon>Helicobacter</taxon>
    </lineage>
</organism>
<feature type="transmembrane region" description="Helical" evidence="13">
    <location>
        <begin position="207"/>
        <end position="229"/>
    </location>
</feature>
<evidence type="ECO:0000256" key="6">
    <source>
        <dbReference type="ARBA" id="ARBA00022723"/>
    </source>
</evidence>
<reference evidence="14 15" key="1">
    <citation type="submission" date="2018-04" db="EMBL/GenBank/DDBJ databases">
        <title>Novel Campyloabacter and Helicobacter Species and Strains.</title>
        <authorList>
            <person name="Mannion A.J."/>
            <person name="Shen Z."/>
            <person name="Fox J.G."/>
        </authorList>
    </citation>
    <scope>NUCLEOTIDE SEQUENCE [LARGE SCALE GENOMIC DNA]</scope>
    <source>
        <strain evidence="14 15">ATCC 700242</strain>
    </source>
</reference>
<feature type="binding site" description="M1 metal binding site" evidence="13">
    <location>
        <position position="156"/>
    </location>
    <ligand>
        <name>Zn(2+)</name>
        <dbReference type="ChEBI" id="CHEBI:29105"/>
    </ligand>
</feature>
<keyword evidence="4 13" id="KW-1003">Cell membrane</keyword>
<keyword evidence="9 13" id="KW-1133">Transmembrane helix</keyword>
<evidence type="ECO:0000256" key="1">
    <source>
        <dbReference type="ARBA" id="ARBA00004651"/>
    </source>
</evidence>
<evidence type="ECO:0000256" key="3">
    <source>
        <dbReference type="ARBA" id="ARBA00022448"/>
    </source>
</evidence>
<comment type="catalytic activity">
    <reaction evidence="13">
        <text>Zn(2+)(in) = Zn(2+)(out)</text>
        <dbReference type="Rhea" id="RHEA:29351"/>
        <dbReference type="ChEBI" id="CHEBI:29105"/>
    </reaction>
</comment>
<dbReference type="RefSeq" id="WP_104724866.1">
    <property type="nucleotide sequence ID" value="NZ_FZNE01000009.1"/>
</dbReference>
<dbReference type="AlphaFoldDB" id="A0A3D8IWC3"/>
<feature type="binding site" description="M2 metal binding site" evidence="13">
    <location>
        <position position="131"/>
    </location>
    <ligand>
        <name>Fe(2+)</name>
        <dbReference type="ChEBI" id="CHEBI:29033"/>
    </ligand>
</feature>
<name>A0A3D8IWC3_9HELI</name>
<dbReference type="Proteomes" id="UP000257067">
    <property type="component" value="Unassembled WGS sequence"/>
</dbReference>
<accession>A0A3D8IWC3</accession>
<dbReference type="PANTHER" id="PTHR11040:SF205">
    <property type="entry name" value="ZINC TRANSPORTER ZUPT"/>
    <property type="match status" value="1"/>
</dbReference>
<evidence type="ECO:0000256" key="10">
    <source>
        <dbReference type="ARBA" id="ARBA00023004"/>
    </source>
</evidence>
<dbReference type="GO" id="GO:0005886">
    <property type="term" value="C:plasma membrane"/>
    <property type="evidence" value="ECO:0007669"/>
    <property type="project" value="UniProtKB-SubCell"/>
</dbReference>
<evidence type="ECO:0000256" key="12">
    <source>
        <dbReference type="ARBA" id="ARBA00023136"/>
    </source>
</evidence>
<dbReference type="PANTHER" id="PTHR11040">
    <property type="entry name" value="ZINC/IRON TRANSPORTER"/>
    <property type="match status" value="1"/>
</dbReference>
<feature type="binding site" description="M1 metal binding site" evidence="13">
    <location>
        <position position="131"/>
    </location>
    <ligand>
        <name>Zn(2+)</name>
        <dbReference type="ChEBI" id="CHEBI:29105"/>
    </ligand>
</feature>
<evidence type="ECO:0000256" key="4">
    <source>
        <dbReference type="ARBA" id="ARBA00022475"/>
    </source>
</evidence>
<evidence type="ECO:0000256" key="8">
    <source>
        <dbReference type="ARBA" id="ARBA00022906"/>
    </source>
</evidence>
<feature type="binding site" description="M2 metal binding site" evidence="13">
    <location>
        <position position="189"/>
    </location>
    <ligand>
        <name>Fe(2+)</name>
        <dbReference type="ChEBI" id="CHEBI:29033"/>
    </ligand>
</feature>
<feature type="transmembrane region" description="Helical" evidence="13">
    <location>
        <begin position="241"/>
        <end position="259"/>
    </location>
</feature>
<feature type="transmembrane region" description="Helical" evidence="13">
    <location>
        <begin position="178"/>
        <end position="201"/>
    </location>
</feature>
<keyword evidence="15" id="KW-1185">Reference proteome</keyword>
<keyword evidence="8 13" id="KW-0864">Zinc transport</keyword>
<feature type="binding site" description="M2 metal binding site" evidence="13">
    <location>
        <position position="157"/>
    </location>
    <ligand>
        <name>Fe(2+)</name>
        <dbReference type="ChEBI" id="CHEBI:29033"/>
    </ligand>
</feature>
<evidence type="ECO:0000313" key="14">
    <source>
        <dbReference type="EMBL" id="RDU68924.1"/>
    </source>
</evidence>
<dbReference type="HAMAP" id="MF_00548">
    <property type="entry name" value="ZupT"/>
    <property type="match status" value="1"/>
</dbReference>
<evidence type="ECO:0000256" key="9">
    <source>
        <dbReference type="ARBA" id="ARBA00022989"/>
    </source>
</evidence>
<keyword evidence="11 13" id="KW-0406">Ion transport</keyword>
<evidence type="ECO:0000313" key="15">
    <source>
        <dbReference type="Proteomes" id="UP000257067"/>
    </source>
</evidence>
<feature type="binding site" description="M1 metal binding site" evidence="13">
    <location>
        <position position="160"/>
    </location>
    <ligand>
        <name>Zn(2+)</name>
        <dbReference type="ChEBI" id="CHEBI:29105"/>
    </ligand>
</feature>
<feature type="binding site" description="M2 metal binding site" evidence="13">
    <location>
        <position position="160"/>
    </location>
    <ligand>
        <name>Fe(2+)</name>
        <dbReference type="ChEBI" id="CHEBI:29033"/>
    </ligand>
</feature>
<evidence type="ECO:0000256" key="2">
    <source>
        <dbReference type="ARBA" id="ARBA00009703"/>
    </source>
</evidence>
<protein>
    <recommendedName>
        <fullName evidence="13">Zinc transporter ZupT</fullName>
    </recommendedName>
</protein>
<feature type="transmembrane region" description="Helical" evidence="13">
    <location>
        <begin position="145"/>
        <end position="166"/>
    </location>
</feature>
<keyword evidence="5 13" id="KW-0812">Transmembrane</keyword>
<proteinExistence type="inferred from homology"/>
<dbReference type="GO" id="GO:0046872">
    <property type="term" value="F:metal ion binding"/>
    <property type="evidence" value="ECO:0007669"/>
    <property type="project" value="UniProtKB-KW"/>
</dbReference>
<dbReference type="NCBIfam" id="NF003243">
    <property type="entry name" value="PRK04201.1"/>
    <property type="match status" value="1"/>
</dbReference>
<keyword evidence="6" id="KW-0479">Metal-binding</keyword>
<feature type="binding site" description="M2 metal binding site" evidence="13">
    <location>
        <position position="128"/>
    </location>
    <ligand>
        <name>Fe(2+)</name>
        <dbReference type="ChEBI" id="CHEBI:29033"/>
    </ligand>
</feature>
<evidence type="ECO:0000256" key="5">
    <source>
        <dbReference type="ARBA" id="ARBA00022692"/>
    </source>
</evidence>
<evidence type="ECO:0000256" key="13">
    <source>
        <dbReference type="HAMAP-Rule" id="MF_00548"/>
    </source>
</evidence>
<feature type="transmembrane region" description="Helical" evidence="13">
    <location>
        <begin position="75"/>
        <end position="95"/>
    </location>
</feature>
<keyword evidence="10" id="KW-0408">Iron</keyword>
<feature type="transmembrane region" description="Helical" evidence="13">
    <location>
        <begin position="37"/>
        <end position="55"/>
    </location>
</feature>
<keyword evidence="12 13" id="KW-0472">Membrane</keyword>
<keyword evidence="3 13" id="KW-0813">Transport</keyword>
<evidence type="ECO:0000256" key="7">
    <source>
        <dbReference type="ARBA" id="ARBA00022833"/>
    </source>
</evidence>
<evidence type="ECO:0000256" key="11">
    <source>
        <dbReference type="ARBA" id="ARBA00023065"/>
    </source>
</evidence>
<sequence>MNMNTFLLAFIFTLIAGLATVFGAFIVFITNQHNYRILAAGLGFSAGAMIYISFVEILPQAISGFEKMFPSYGEILGICGFFIGVILSAFLDRLVPQEYNPHEPHEKANSSSLQRIGLMSAIAIGVHNFPEGFATFVSTFESPTFGLMIAIAIAIHNIPEGMAVALPVYHSSGSYKKAILYSALSGIAEPLGAMVGALIIFPLFGDISVSVAFALIAGVMVFISLDELLPSAREYGKSHDSLYGLFLGMAVMAVSLVMLKM</sequence>
<dbReference type="GO" id="GO:0005385">
    <property type="term" value="F:zinc ion transmembrane transporter activity"/>
    <property type="evidence" value="ECO:0007669"/>
    <property type="project" value="UniProtKB-UniRule"/>
</dbReference>
<dbReference type="EMBL" id="NXLU01000005">
    <property type="protein sequence ID" value="RDU68924.1"/>
    <property type="molecule type" value="Genomic_DNA"/>
</dbReference>
<dbReference type="InterPro" id="IPR003689">
    <property type="entry name" value="ZIP"/>
</dbReference>
<dbReference type="InterPro" id="IPR023498">
    <property type="entry name" value="Zn_transptr_ZupT"/>
</dbReference>
<comment type="caution">
    <text evidence="14">The sequence shown here is derived from an EMBL/GenBank/DDBJ whole genome shotgun (WGS) entry which is preliminary data.</text>
</comment>
<dbReference type="OrthoDB" id="9787346at2"/>
<keyword evidence="7 13" id="KW-0862">Zinc</keyword>
<comment type="function">
    <text evidence="13">Mediates zinc uptake. May also transport other divalent cations.</text>
</comment>
<gene>
    <name evidence="13" type="primary">zupT</name>
    <name evidence="14" type="ORF">CQA62_04785</name>
</gene>
<feature type="transmembrane region" description="Helical" evidence="13">
    <location>
        <begin position="6"/>
        <end position="30"/>
    </location>
</feature>
<comment type="subcellular location">
    <subcellularLocation>
        <location evidence="1 13">Cell membrane</location>
        <topology evidence="1 13">Multi-pass membrane protein</topology>
    </subcellularLocation>
</comment>
<comment type="similarity">
    <text evidence="2 13">Belongs to the ZIP transporter (TC 2.A.5) family. ZupT subfamily.</text>
</comment>
<dbReference type="Pfam" id="PF02535">
    <property type="entry name" value="Zip"/>
    <property type="match status" value="1"/>
</dbReference>